<accession>D9Q230</accession>
<gene>
    <name evidence="3" type="ordered locus">ASAC_0963</name>
</gene>
<dbReference type="Gene3D" id="3.90.1530.10">
    <property type="entry name" value="Conserved hypothetical protein from pyrococcus furiosus pfu- 392566-001, ParB domain"/>
    <property type="match status" value="1"/>
</dbReference>
<evidence type="ECO:0000256" key="2">
    <source>
        <dbReference type="ARBA" id="ARBA00022840"/>
    </source>
</evidence>
<dbReference type="KEGG" id="asc:ASAC_0963"/>
<dbReference type="STRING" id="666510.ASAC_0963"/>
<keyword evidence="2" id="KW-0067">ATP-binding</keyword>
<dbReference type="HOGENOM" id="CLU_107444_0_0_2"/>
<reference evidence="3 4" key="1">
    <citation type="journal article" date="2010" name="Appl. Environ. Microbiol.">
        <title>The genome sequence of the crenarchaeon Acidilobus saccharovorans supports a new order, Acidilobales, and suggests an important ecological role in terrestrial acidic hot springs.</title>
        <authorList>
            <person name="Mardanov A.V."/>
            <person name="Svetlitchnyi V.A."/>
            <person name="Beletsky A.V."/>
            <person name="Prokofeva M.I."/>
            <person name="Bonch-Osmolovskaya E.A."/>
            <person name="Ravin N.V."/>
            <person name="Skryabin K.G."/>
        </authorList>
    </citation>
    <scope>NUCLEOTIDE SEQUENCE [LARGE SCALE GENOMIC DNA]</scope>
    <source>
        <strain evidence="4">DSM 16705 / JCM 18335 / VKM B-2471 / 345-15</strain>
    </source>
</reference>
<dbReference type="InterPro" id="IPR023098">
    <property type="entry name" value="SerK/SbnI_C"/>
</dbReference>
<dbReference type="Gene3D" id="3.30.1760.10">
    <property type="entry name" value="Conserved hypothetical protein from pyrococcus furiosus pfu- 392566-001, domain 2"/>
    <property type="match status" value="1"/>
</dbReference>
<sequence length="189" mass="21263">MFIPERVDEVLKSVTRSMVMAKPLVVAADSWILVDGAHRLEALKRLGARYAPAVIIDYNSDEVKLLGWVRSYSYSSEALNELRRLAAISKRRNRHDGSVMIWLEGLDSYYDIKKFESLGFTLRGVSTSTRSLAGLIVIPPPPTKDLVVRAAMSGELLPPKATRHITAAKNIILPTSLRRIIHDGREWPW</sequence>
<dbReference type="RefSeq" id="WP_013266880.1">
    <property type="nucleotide sequence ID" value="NC_014374.1"/>
</dbReference>
<dbReference type="SUPFAM" id="SSF110849">
    <property type="entry name" value="ParB/Sulfiredoxin"/>
    <property type="match status" value="1"/>
</dbReference>
<keyword evidence="1" id="KW-0547">Nucleotide-binding</keyword>
<name>D9Q230_ACIS3</name>
<evidence type="ECO:0000256" key="1">
    <source>
        <dbReference type="ARBA" id="ARBA00022741"/>
    </source>
</evidence>
<keyword evidence="4" id="KW-1185">Reference proteome</keyword>
<proteinExistence type="predicted"/>
<evidence type="ECO:0000313" key="4">
    <source>
        <dbReference type="Proteomes" id="UP000000346"/>
    </source>
</evidence>
<evidence type="ECO:0000313" key="3">
    <source>
        <dbReference type="EMBL" id="ADL19368.1"/>
    </source>
</evidence>
<dbReference type="Proteomes" id="UP000000346">
    <property type="component" value="Chromosome"/>
</dbReference>
<dbReference type="AlphaFoldDB" id="D9Q230"/>
<organism evidence="3 4">
    <name type="scientific">Acidilobus saccharovorans (strain DSM 16705 / JCM 18335 / VKM B-2471 / 345-15)</name>
    <dbReference type="NCBI Taxonomy" id="666510"/>
    <lineage>
        <taxon>Archaea</taxon>
        <taxon>Thermoproteota</taxon>
        <taxon>Thermoprotei</taxon>
        <taxon>Acidilobales</taxon>
        <taxon>Acidilobaceae</taxon>
        <taxon>Acidilobus</taxon>
    </lineage>
</organism>
<dbReference type="OrthoDB" id="89900at2157"/>
<dbReference type="EMBL" id="CP001742">
    <property type="protein sequence ID" value="ADL19368.1"/>
    <property type="molecule type" value="Genomic_DNA"/>
</dbReference>
<dbReference type="InParanoid" id="D9Q230"/>
<dbReference type="InterPro" id="IPR036086">
    <property type="entry name" value="ParB/Sulfiredoxin_sf"/>
</dbReference>
<dbReference type="eggNOG" id="arCOG01875">
    <property type="taxonomic scope" value="Archaea"/>
</dbReference>
<protein>
    <submittedName>
        <fullName evidence="3">Uncharacterized protein</fullName>
    </submittedName>
</protein>
<dbReference type="GeneID" id="9499205"/>
<dbReference type="GO" id="GO:0005524">
    <property type="term" value="F:ATP binding"/>
    <property type="evidence" value="ECO:0007669"/>
    <property type="project" value="UniProtKB-KW"/>
</dbReference>